<reference evidence="1" key="1">
    <citation type="submission" date="2015-07" db="EMBL/GenBank/DDBJ databases">
        <title>Elucidating the P. pachyrhizi secretome and potential effectors.</title>
        <authorList>
            <person name="de Carvalho M.C.C.G."/>
            <person name="Nascimento L.C."/>
            <person name="Darben L.M."/>
            <person name="Polizel-Podanosqui A.M."/>
            <person name="Lopes-Caitar V.S."/>
            <person name="Rocha C.S."/>
            <person name="Qi M."/>
            <person name="Carazolle M."/>
            <person name="Kuwahara M.K."/>
            <person name="Pereira G.A.G."/>
            <person name="Abdelnoor R.V."/>
            <person name="Whitham S.A."/>
            <person name="Marcelino-Guimaraes F.C."/>
        </authorList>
    </citation>
    <scope>NUCLEOTIDE SEQUENCE</scope>
</reference>
<dbReference type="AlphaFoldDB" id="A0A0S1MKC9"/>
<organism evidence="1">
    <name type="scientific">Phakopsora pachyrhizi</name>
    <name type="common">Asian soybean rust disease fungus</name>
    <dbReference type="NCBI Taxonomy" id="170000"/>
    <lineage>
        <taxon>Eukaryota</taxon>
        <taxon>Fungi</taxon>
        <taxon>Dikarya</taxon>
        <taxon>Basidiomycota</taxon>
        <taxon>Pucciniomycotina</taxon>
        <taxon>Pucciniomycetes</taxon>
        <taxon>Pucciniales</taxon>
        <taxon>Phakopsoraceae</taxon>
        <taxon>Phakopsora</taxon>
    </lineage>
</organism>
<evidence type="ECO:0000313" key="1">
    <source>
        <dbReference type="EMBL" id="ALL41386.1"/>
    </source>
</evidence>
<proteinExistence type="evidence at transcript level"/>
<protein>
    <submittedName>
        <fullName evidence="1">Uncharacterized protein</fullName>
    </submittedName>
</protein>
<accession>A0A0S1MKC9</accession>
<dbReference type="EMBL" id="KT247297">
    <property type="protein sequence ID" value="ALL41386.1"/>
    <property type="molecule type" value="mRNA"/>
</dbReference>
<sequence length="95" mass="10983">MDMLRIWHSPDACRIPVPQDFILIFWEPFLDETGSMTTNPSHRLFSFLSVHSLFLCLMSPESIILMKPLGPSEMIDSYFRYSIVAKQVTALYVVL</sequence>
<name>A0A0S1MKC9_PHAPC</name>